<dbReference type="Proteomes" id="UP000250831">
    <property type="component" value="Unassembled WGS sequence"/>
</dbReference>
<organism evidence="1 2">
    <name type="scientific">Sphingobacterium athyrii</name>
    <dbReference type="NCBI Taxonomy" id="2152717"/>
    <lineage>
        <taxon>Bacteria</taxon>
        <taxon>Pseudomonadati</taxon>
        <taxon>Bacteroidota</taxon>
        <taxon>Sphingobacteriia</taxon>
        <taxon>Sphingobacteriales</taxon>
        <taxon>Sphingobacteriaceae</taxon>
        <taxon>Sphingobacterium</taxon>
    </lineage>
</organism>
<dbReference type="OrthoDB" id="1524666at2"/>
<keyword evidence="2" id="KW-1185">Reference proteome</keyword>
<name>A0A363NYV2_9SPHI</name>
<protein>
    <submittedName>
        <fullName evidence="1">Uncharacterized protein</fullName>
    </submittedName>
</protein>
<dbReference type="RefSeq" id="WP_104382585.1">
    <property type="nucleotide sequence ID" value="NZ_DAMCKI010000073.1"/>
</dbReference>
<evidence type="ECO:0000313" key="1">
    <source>
        <dbReference type="EMBL" id="PUV25979.1"/>
    </source>
</evidence>
<reference evidence="1 2" key="1">
    <citation type="submission" date="2018-04" db="EMBL/GenBank/DDBJ databases">
        <title>Sphingobacterium sp. M46 Genome.</title>
        <authorList>
            <person name="Cheng J."/>
            <person name="Li Y."/>
        </authorList>
    </citation>
    <scope>NUCLEOTIDE SEQUENCE [LARGE SCALE GENOMIC DNA]</scope>
    <source>
        <strain evidence="1 2">M46</strain>
    </source>
</reference>
<proteinExistence type="predicted"/>
<accession>A0A363NYV2</accession>
<dbReference type="EMBL" id="QCXX01000001">
    <property type="protein sequence ID" value="PUV25979.1"/>
    <property type="molecule type" value="Genomic_DNA"/>
</dbReference>
<comment type="caution">
    <text evidence="1">The sequence shown here is derived from an EMBL/GenBank/DDBJ whole genome shotgun (WGS) entry which is preliminary data.</text>
</comment>
<sequence>MLPFTQSSLTKIEEFFKEQGFKVRYEKGSFRTGACMLQATKVVVVNKFSNLEIKIQSLWNILLEVEIDSEVISEKLFPIYEEVLKSKTIV</sequence>
<evidence type="ECO:0000313" key="2">
    <source>
        <dbReference type="Proteomes" id="UP000250831"/>
    </source>
</evidence>
<dbReference type="AlphaFoldDB" id="A0A363NYV2"/>
<gene>
    <name evidence="1" type="ORF">DCO56_03135</name>
</gene>